<keyword evidence="6" id="KW-0503">Monooxygenase</keyword>
<dbReference type="SUPFAM" id="SSF48264">
    <property type="entry name" value="Cytochrome P450"/>
    <property type="match status" value="1"/>
</dbReference>
<comment type="cofactor">
    <cofactor evidence="1 7">
        <name>heme</name>
        <dbReference type="ChEBI" id="CHEBI:30413"/>
    </cofactor>
</comment>
<organism evidence="9 10">
    <name type="scientific">Aspergillus japonicus CBS 114.51</name>
    <dbReference type="NCBI Taxonomy" id="1448312"/>
    <lineage>
        <taxon>Eukaryota</taxon>
        <taxon>Fungi</taxon>
        <taxon>Dikarya</taxon>
        <taxon>Ascomycota</taxon>
        <taxon>Pezizomycotina</taxon>
        <taxon>Eurotiomycetes</taxon>
        <taxon>Eurotiomycetidae</taxon>
        <taxon>Eurotiales</taxon>
        <taxon>Aspergillaceae</taxon>
        <taxon>Aspergillus</taxon>
        <taxon>Aspergillus subgen. Circumdati</taxon>
    </lineage>
</organism>
<dbReference type="PANTHER" id="PTHR24305:SF232">
    <property type="entry name" value="P450, PUTATIVE (EUROFUNG)-RELATED"/>
    <property type="match status" value="1"/>
</dbReference>
<dbReference type="InterPro" id="IPR036396">
    <property type="entry name" value="Cyt_P450_sf"/>
</dbReference>
<dbReference type="InterPro" id="IPR002401">
    <property type="entry name" value="Cyt_P450_E_grp-I"/>
</dbReference>
<feature type="transmembrane region" description="Helical" evidence="8">
    <location>
        <begin position="12"/>
        <end position="37"/>
    </location>
</feature>
<dbReference type="GO" id="GO:0016705">
    <property type="term" value="F:oxidoreductase activity, acting on paired donors, with incorporation or reduction of molecular oxygen"/>
    <property type="evidence" value="ECO:0007669"/>
    <property type="project" value="InterPro"/>
</dbReference>
<evidence type="ECO:0000256" key="5">
    <source>
        <dbReference type="ARBA" id="ARBA00023004"/>
    </source>
</evidence>
<sequence>MHRSFPSDLLTWLHANLPASLSTLTCICLASFVLVAVKRRYLTSLRDIPGPWLASVSSLWQVYQLVKGHTEQEMIRLHRNHGHFVRISEKEVSVCHPDAIRALLQAHIAKGSWYSIFSLPDYHYVNQMSELDPQRHIHKSRNIAAGYALSNIIKSEPQVDALLARLEEQLDRLIASRQPVEFDRWFNYFAFDVVGEVTFSSPFDFLATGTDIRHAIANSRALALYIAIMGHYVWLHNLTLGNPLLSRLGLQPTSHIFDTCLAAIDHRQRQSQAKTPATATTSAAPARLDMMERWLTTRQQHPERMAESEIVGACVANVGAGADTTSATLQAFVYHLIRHPQYLAKLRQELDEAQARGELSPIVSYAEATKLPYLQACIRETYRYHPATGTGLPRVVPAGGITIADRHFSEGTVLSINPWVYHRNAGFFGPDCDEFNPERWLDADRAKQMDPFLIHWSAGYNQCPGRNLAHFEISKVAACLIRDYEITPVDADAPWQFETHFTAVPYGWPCWLRRRAVGLGGVTGFSIASPSSYASTRGVTTVTSYHDMVEKERGAYDGF</sequence>
<evidence type="ECO:0000313" key="9">
    <source>
        <dbReference type="EMBL" id="RAH83139.1"/>
    </source>
</evidence>
<dbReference type="InterPro" id="IPR050121">
    <property type="entry name" value="Cytochrome_P450_monoxygenase"/>
</dbReference>
<evidence type="ECO:0000256" key="4">
    <source>
        <dbReference type="ARBA" id="ARBA00023002"/>
    </source>
</evidence>
<name>A0A8T8X6R6_ASPJA</name>
<dbReference type="GeneID" id="37173466"/>
<evidence type="ECO:0000256" key="2">
    <source>
        <dbReference type="ARBA" id="ARBA00010617"/>
    </source>
</evidence>
<dbReference type="Pfam" id="PF00067">
    <property type="entry name" value="p450"/>
    <property type="match status" value="1"/>
</dbReference>
<evidence type="ECO:0000256" key="8">
    <source>
        <dbReference type="SAM" id="Phobius"/>
    </source>
</evidence>
<keyword evidence="3 7" id="KW-0479">Metal-binding</keyword>
<keyword evidence="8" id="KW-0812">Transmembrane</keyword>
<dbReference type="PRINTS" id="PR00385">
    <property type="entry name" value="P450"/>
</dbReference>
<evidence type="ECO:0000256" key="1">
    <source>
        <dbReference type="ARBA" id="ARBA00001971"/>
    </source>
</evidence>
<accession>A0A8T8X6R6</accession>
<protein>
    <submittedName>
        <fullName evidence="9">Cytochrome P450</fullName>
    </submittedName>
</protein>
<dbReference type="GO" id="GO:0004497">
    <property type="term" value="F:monooxygenase activity"/>
    <property type="evidence" value="ECO:0007669"/>
    <property type="project" value="UniProtKB-KW"/>
</dbReference>
<reference evidence="9 10" key="1">
    <citation type="submission" date="2018-02" db="EMBL/GenBank/DDBJ databases">
        <title>The genomes of Aspergillus section Nigri reveals drivers in fungal speciation.</title>
        <authorList>
            <consortium name="DOE Joint Genome Institute"/>
            <person name="Vesth T.C."/>
            <person name="Nybo J."/>
            <person name="Theobald S."/>
            <person name="Brandl J."/>
            <person name="Frisvad J.C."/>
            <person name="Nielsen K.F."/>
            <person name="Lyhne E.K."/>
            <person name="Kogle M.E."/>
            <person name="Kuo A."/>
            <person name="Riley R."/>
            <person name="Clum A."/>
            <person name="Nolan M."/>
            <person name="Lipzen A."/>
            <person name="Salamov A."/>
            <person name="Henrissat B."/>
            <person name="Wiebenga A."/>
            <person name="De vries R.P."/>
            <person name="Grigoriev I.V."/>
            <person name="Mortensen U.H."/>
            <person name="Andersen M.R."/>
            <person name="Baker S.E."/>
        </authorList>
    </citation>
    <scope>NUCLEOTIDE SEQUENCE [LARGE SCALE GENOMIC DNA]</scope>
    <source>
        <strain evidence="9 10">CBS 114.51</strain>
    </source>
</reference>
<feature type="binding site" description="axial binding residue" evidence="7">
    <location>
        <position position="463"/>
    </location>
    <ligand>
        <name>heme</name>
        <dbReference type="ChEBI" id="CHEBI:30413"/>
    </ligand>
    <ligandPart>
        <name>Fe</name>
        <dbReference type="ChEBI" id="CHEBI:18248"/>
    </ligandPart>
</feature>
<dbReference type="CDD" id="cd11060">
    <property type="entry name" value="CYP57A1-like"/>
    <property type="match status" value="1"/>
</dbReference>
<comment type="similarity">
    <text evidence="2">Belongs to the cytochrome P450 family.</text>
</comment>
<gene>
    <name evidence="9" type="ORF">BO86DRAFT_359309</name>
</gene>
<dbReference type="PRINTS" id="PR00463">
    <property type="entry name" value="EP450I"/>
</dbReference>
<dbReference type="Proteomes" id="UP000249497">
    <property type="component" value="Unassembled WGS sequence"/>
</dbReference>
<dbReference type="GO" id="GO:0020037">
    <property type="term" value="F:heme binding"/>
    <property type="evidence" value="ECO:0007669"/>
    <property type="project" value="InterPro"/>
</dbReference>
<evidence type="ECO:0000256" key="6">
    <source>
        <dbReference type="ARBA" id="ARBA00023033"/>
    </source>
</evidence>
<dbReference type="AlphaFoldDB" id="A0A8T8X6R6"/>
<dbReference type="Gene3D" id="1.10.630.10">
    <property type="entry name" value="Cytochrome P450"/>
    <property type="match status" value="1"/>
</dbReference>
<keyword evidence="4" id="KW-0560">Oxidoreductase</keyword>
<keyword evidence="8" id="KW-0472">Membrane</keyword>
<keyword evidence="5 7" id="KW-0408">Iron</keyword>
<keyword evidence="7" id="KW-0349">Heme</keyword>
<dbReference type="GO" id="GO:0005506">
    <property type="term" value="F:iron ion binding"/>
    <property type="evidence" value="ECO:0007669"/>
    <property type="project" value="InterPro"/>
</dbReference>
<dbReference type="EMBL" id="KZ824784">
    <property type="protein sequence ID" value="RAH83139.1"/>
    <property type="molecule type" value="Genomic_DNA"/>
</dbReference>
<dbReference type="FunFam" id="1.10.630.10:FF:000188">
    <property type="entry name" value="Cytochrome P450, putative (Eurofung)"/>
    <property type="match status" value="1"/>
</dbReference>
<dbReference type="PANTHER" id="PTHR24305">
    <property type="entry name" value="CYTOCHROME P450"/>
    <property type="match status" value="1"/>
</dbReference>
<keyword evidence="8" id="KW-1133">Transmembrane helix</keyword>
<keyword evidence="10" id="KW-1185">Reference proteome</keyword>
<proteinExistence type="inferred from homology"/>
<evidence type="ECO:0000313" key="10">
    <source>
        <dbReference type="Proteomes" id="UP000249497"/>
    </source>
</evidence>
<dbReference type="InterPro" id="IPR001128">
    <property type="entry name" value="Cyt_P450"/>
</dbReference>
<dbReference type="OrthoDB" id="3934656at2759"/>
<dbReference type="RefSeq" id="XP_025529033.1">
    <property type="nucleotide sequence ID" value="XM_025669774.1"/>
</dbReference>
<evidence type="ECO:0000256" key="7">
    <source>
        <dbReference type="PIRSR" id="PIRSR602401-1"/>
    </source>
</evidence>
<evidence type="ECO:0000256" key="3">
    <source>
        <dbReference type="ARBA" id="ARBA00022723"/>
    </source>
</evidence>